<name>A0A2H0VBZ3_9BACT</name>
<dbReference type="InterPro" id="IPR016164">
    <property type="entry name" value="FAD-linked_Oxase-like_C"/>
</dbReference>
<evidence type="ECO:0000256" key="5">
    <source>
        <dbReference type="ARBA" id="ARBA00022946"/>
    </source>
</evidence>
<proteinExistence type="inferred from homology"/>
<comment type="similarity">
    <text evidence="2">Belongs to the FAD-binding oxidoreductase/transferase type 4 family.</text>
</comment>
<dbReference type="GO" id="GO:0071949">
    <property type="term" value="F:FAD binding"/>
    <property type="evidence" value="ECO:0007669"/>
    <property type="project" value="InterPro"/>
</dbReference>
<keyword evidence="3" id="KW-0285">Flavoprotein</keyword>
<dbReference type="Pfam" id="PF01565">
    <property type="entry name" value="FAD_binding_4"/>
    <property type="match status" value="1"/>
</dbReference>
<evidence type="ECO:0000256" key="2">
    <source>
        <dbReference type="ARBA" id="ARBA00008000"/>
    </source>
</evidence>
<evidence type="ECO:0000256" key="1">
    <source>
        <dbReference type="ARBA" id="ARBA00001974"/>
    </source>
</evidence>
<comment type="caution">
    <text evidence="9">The sequence shown here is derived from an EMBL/GenBank/DDBJ whole genome shotgun (WGS) entry which is preliminary data.</text>
</comment>
<evidence type="ECO:0000313" key="9">
    <source>
        <dbReference type="EMBL" id="PIR96591.1"/>
    </source>
</evidence>
<feature type="domain" description="FAD-binding PCMH-type" evidence="8">
    <location>
        <begin position="29"/>
        <end position="259"/>
    </location>
</feature>
<dbReference type="Pfam" id="PF02913">
    <property type="entry name" value="FAD-oxidase_C"/>
    <property type="match status" value="1"/>
</dbReference>
<dbReference type="GO" id="GO:0004458">
    <property type="term" value="F:D-lactate dehydrogenase (cytochrome) activity"/>
    <property type="evidence" value="ECO:0007669"/>
    <property type="project" value="UniProtKB-EC"/>
</dbReference>
<dbReference type="EC" id="1.1.2.4" evidence="7"/>
<keyword evidence="4" id="KW-0274">FAD</keyword>
<dbReference type="AlphaFoldDB" id="A0A2H0VBZ3"/>
<organism evidence="9 10">
    <name type="scientific">Candidatus Doudnabacteria bacterium CG10_big_fil_rev_8_21_14_0_10_42_18</name>
    <dbReference type="NCBI Taxonomy" id="1974552"/>
    <lineage>
        <taxon>Bacteria</taxon>
        <taxon>Candidatus Doudnaibacteriota</taxon>
    </lineage>
</organism>
<dbReference type="Proteomes" id="UP000230922">
    <property type="component" value="Unassembled WGS sequence"/>
</dbReference>
<keyword evidence="5" id="KW-0809">Transit peptide</keyword>
<evidence type="ECO:0000259" key="8">
    <source>
        <dbReference type="PROSITE" id="PS51387"/>
    </source>
</evidence>
<dbReference type="InterPro" id="IPR004113">
    <property type="entry name" value="FAD-bd_oxidored_4_C"/>
</dbReference>
<dbReference type="InterPro" id="IPR016166">
    <property type="entry name" value="FAD-bd_PCMH"/>
</dbReference>
<evidence type="ECO:0000256" key="7">
    <source>
        <dbReference type="ARBA" id="ARBA00038897"/>
    </source>
</evidence>
<dbReference type="GO" id="GO:0008720">
    <property type="term" value="F:D-lactate dehydrogenase (NAD+) activity"/>
    <property type="evidence" value="ECO:0007669"/>
    <property type="project" value="TreeGrafter"/>
</dbReference>
<dbReference type="PROSITE" id="PS51387">
    <property type="entry name" value="FAD_PCMH"/>
    <property type="match status" value="1"/>
</dbReference>
<dbReference type="PANTHER" id="PTHR11748">
    <property type="entry name" value="D-LACTATE DEHYDROGENASE"/>
    <property type="match status" value="1"/>
</dbReference>
<dbReference type="EMBL" id="PFAK01000004">
    <property type="protein sequence ID" value="PIR96591.1"/>
    <property type="molecule type" value="Genomic_DNA"/>
</dbReference>
<dbReference type="Gene3D" id="3.30.465.10">
    <property type="match status" value="1"/>
</dbReference>
<dbReference type="Gene3D" id="1.10.45.10">
    <property type="entry name" value="Vanillyl-alcohol Oxidase, Chain A, domain 4"/>
    <property type="match status" value="1"/>
</dbReference>
<evidence type="ECO:0000256" key="6">
    <source>
        <dbReference type="ARBA" id="ARBA00023002"/>
    </source>
</evidence>
<dbReference type="SUPFAM" id="SSF55103">
    <property type="entry name" value="FAD-linked oxidases, C-terminal domain"/>
    <property type="match status" value="1"/>
</dbReference>
<dbReference type="InterPro" id="IPR036318">
    <property type="entry name" value="FAD-bd_PCMH-like_sf"/>
</dbReference>
<gene>
    <name evidence="9" type="ORF">COT92_00410</name>
</gene>
<dbReference type="InterPro" id="IPR016171">
    <property type="entry name" value="Vanillyl_alc_oxidase_C-sub2"/>
</dbReference>
<dbReference type="InterPro" id="IPR006094">
    <property type="entry name" value="Oxid_FAD_bind_N"/>
</dbReference>
<dbReference type="InterPro" id="IPR016167">
    <property type="entry name" value="FAD-bd_PCMH_sub1"/>
</dbReference>
<evidence type="ECO:0000256" key="4">
    <source>
        <dbReference type="ARBA" id="ARBA00022827"/>
    </source>
</evidence>
<dbReference type="PANTHER" id="PTHR11748:SF111">
    <property type="entry name" value="D-LACTATE DEHYDROGENASE, MITOCHONDRIAL-RELATED"/>
    <property type="match status" value="1"/>
</dbReference>
<dbReference type="Gene3D" id="3.30.70.2740">
    <property type="match status" value="1"/>
</dbReference>
<evidence type="ECO:0000313" key="10">
    <source>
        <dbReference type="Proteomes" id="UP000230922"/>
    </source>
</evidence>
<protein>
    <recommendedName>
        <fullName evidence="7">D-lactate dehydrogenase (cytochrome)</fullName>
        <ecNumber evidence="7">1.1.2.4</ecNumber>
    </recommendedName>
</protein>
<accession>A0A2H0VBZ3</accession>
<sequence>MNSGEIKIQGEIKTDEETLKKYSRDESIFELRPQAVVLPKNVEDIKQLVKWVSENKEKDSSLSITARGSGTDMTGGAIGESFILDFKNINRLIRIGGSWAEAEAGMLYKDFETALLQNNLLLPSFTETKEKDTLGGMVGNNSGGEKSLKYGQTIKYIEEVSAVLADGNEYVFRELNEGELESKMRLTSFEGELYRKMYELVKANCKIIHKARPTVSKNSSGYPLWEVWNERKFNLAKLFAGGQGTLGLVAKIKFKLIRPFRHSRLAVIYIKNIKQLSESAPYILKYNPESLEVFDSKTASLAARFLPELGKKIGGGFLGSLKLFLPEIFGSIFRKPNSFVAVAEFAGENLEDLDITLHHLSEEFLEVFDADIFLSESGEENEKYKLIRRESFKMVSSYAGKNRTAAAIIDDLIVHKAQLPEFLPKLEKILKKYGLEYSLAGHLGDSNFHVIPLVNLGDFAQRNKMFKLAEEVYELVFKLKGSISAEHGDGFVRGPFLEQTWGKEMLELFSKTKEIFDPQNIFNPGKKIVGTREFLSAYIKKG</sequence>
<dbReference type="SUPFAM" id="SSF56176">
    <property type="entry name" value="FAD-binding/transporter-associated domain-like"/>
    <property type="match status" value="1"/>
</dbReference>
<dbReference type="GO" id="GO:1903457">
    <property type="term" value="P:lactate catabolic process"/>
    <property type="evidence" value="ECO:0007669"/>
    <property type="project" value="TreeGrafter"/>
</dbReference>
<reference evidence="10" key="1">
    <citation type="submission" date="2017-09" db="EMBL/GenBank/DDBJ databases">
        <title>Depth-based differentiation of microbial function through sediment-hosted aquifers and enrichment of novel symbionts in the deep terrestrial subsurface.</title>
        <authorList>
            <person name="Probst A.J."/>
            <person name="Ladd B."/>
            <person name="Jarett J.K."/>
            <person name="Geller-Mcgrath D.E."/>
            <person name="Sieber C.M.K."/>
            <person name="Emerson J.B."/>
            <person name="Anantharaman K."/>
            <person name="Thomas B.C."/>
            <person name="Malmstrom R."/>
            <person name="Stieglmeier M."/>
            <person name="Klingl A."/>
            <person name="Woyke T."/>
            <person name="Ryan C.M."/>
            <person name="Banfield J.F."/>
        </authorList>
    </citation>
    <scope>NUCLEOTIDE SEQUENCE [LARGE SCALE GENOMIC DNA]</scope>
</reference>
<evidence type="ECO:0000256" key="3">
    <source>
        <dbReference type="ARBA" id="ARBA00022630"/>
    </source>
</evidence>
<keyword evidence="6" id="KW-0560">Oxidoreductase</keyword>
<comment type="cofactor">
    <cofactor evidence="1">
        <name>FAD</name>
        <dbReference type="ChEBI" id="CHEBI:57692"/>
    </cofactor>
</comment>
<dbReference type="InterPro" id="IPR016169">
    <property type="entry name" value="FAD-bd_PCMH_sub2"/>
</dbReference>
<dbReference type="Gene3D" id="3.30.43.10">
    <property type="entry name" value="Uridine Diphospho-n-acetylenolpyruvylglucosamine Reductase, domain 2"/>
    <property type="match status" value="1"/>
</dbReference>